<dbReference type="AlphaFoldDB" id="A0A380KYP4"/>
<protein>
    <submittedName>
        <fullName evidence="1">DNA binding protein</fullName>
    </submittedName>
</protein>
<sequence length="120" mass="14946">MYKVIEMYGDTEPWWFFEDWEKDVVATRTFENYYEALKYYKTIWVKWQSKLPFYQSRSDLMTIFWNPSDKRWCDECNEYLQQYYSIALLEDDHQVAKSKFRPGYQKQNAKQQVKICKLKR</sequence>
<dbReference type="STRING" id="1123307.GCA_000380065_00683"/>
<evidence type="ECO:0000313" key="2">
    <source>
        <dbReference type="Proteomes" id="UP000254634"/>
    </source>
</evidence>
<gene>
    <name evidence="1" type="ORF">NCTC13765_00889</name>
</gene>
<keyword evidence="2" id="KW-1185">Reference proteome</keyword>
<dbReference type="EMBL" id="UHFR01000005">
    <property type="protein sequence ID" value="SUN76399.1"/>
    <property type="molecule type" value="Genomic_DNA"/>
</dbReference>
<accession>A0A380KYP4</accession>
<organism evidence="1 2">
    <name type="scientific">Streptococcus massiliensis</name>
    <dbReference type="NCBI Taxonomy" id="313439"/>
    <lineage>
        <taxon>Bacteria</taxon>
        <taxon>Bacillati</taxon>
        <taxon>Bacillota</taxon>
        <taxon>Bacilli</taxon>
        <taxon>Lactobacillales</taxon>
        <taxon>Streptococcaceae</taxon>
        <taxon>Streptococcus</taxon>
    </lineage>
</organism>
<dbReference type="OrthoDB" id="2389779at2"/>
<reference evidence="1" key="1">
    <citation type="submission" date="2018-06" db="EMBL/GenBank/DDBJ databases">
        <authorList>
            <consortium name="Pathogen Informatics"/>
            <person name="Doyle S."/>
        </authorList>
    </citation>
    <scope>NUCLEOTIDE SEQUENCE [LARGE SCALE GENOMIC DNA]</scope>
    <source>
        <strain evidence="1">NCTC13765</strain>
    </source>
</reference>
<dbReference type="Pfam" id="PF06279">
    <property type="entry name" value="DUF1033"/>
    <property type="match status" value="1"/>
</dbReference>
<dbReference type="RefSeq" id="WP_018371368.1">
    <property type="nucleotide sequence ID" value="NZ_UHFR01000005.1"/>
</dbReference>
<dbReference type="InterPro" id="IPR010434">
    <property type="entry name" value="DUF1033"/>
</dbReference>
<dbReference type="Proteomes" id="UP000254634">
    <property type="component" value="Unassembled WGS sequence"/>
</dbReference>
<proteinExistence type="predicted"/>
<evidence type="ECO:0000313" key="1">
    <source>
        <dbReference type="EMBL" id="SUN76399.1"/>
    </source>
</evidence>
<name>A0A380KYP4_9STRE</name>